<name>A0A1H8JQI7_9PROT</name>
<keyword evidence="3" id="KW-1185">Reference proteome</keyword>
<dbReference type="InterPro" id="IPR002716">
    <property type="entry name" value="PIN_dom"/>
</dbReference>
<dbReference type="EMBL" id="FODO01000001">
    <property type="protein sequence ID" value="SEN83000.1"/>
    <property type="molecule type" value="Genomic_DNA"/>
</dbReference>
<reference evidence="3" key="1">
    <citation type="submission" date="2016-10" db="EMBL/GenBank/DDBJ databases">
        <authorList>
            <person name="Varghese N."/>
            <person name="Submissions S."/>
        </authorList>
    </citation>
    <scope>NUCLEOTIDE SEQUENCE [LARGE SCALE GENOMIC DNA]</scope>
    <source>
        <strain evidence="3">Nm76</strain>
    </source>
</reference>
<dbReference type="AlphaFoldDB" id="A0A1H8JQI7"/>
<dbReference type="PANTHER" id="PTHR36173:SF1">
    <property type="entry name" value="RIBONUCLEASE VAPC22"/>
    <property type="match status" value="1"/>
</dbReference>
<dbReference type="PANTHER" id="PTHR36173">
    <property type="entry name" value="RIBONUCLEASE VAPC16-RELATED"/>
    <property type="match status" value="1"/>
</dbReference>
<proteinExistence type="predicted"/>
<feature type="domain" description="PIN" evidence="1">
    <location>
        <begin position="9"/>
        <end position="133"/>
    </location>
</feature>
<dbReference type="RefSeq" id="WP_256206050.1">
    <property type="nucleotide sequence ID" value="NZ_FNOE01000001.1"/>
</dbReference>
<dbReference type="STRING" id="42354.SAMN05216333_101275"/>
<dbReference type="CDD" id="cd09872">
    <property type="entry name" value="PIN_Sll0205-like"/>
    <property type="match status" value="1"/>
</dbReference>
<gene>
    <name evidence="2" type="ORF">SAMN05216333_101275</name>
</gene>
<organism evidence="2 3">
    <name type="scientific">Nitrosomonas oligotropha</name>
    <dbReference type="NCBI Taxonomy" id="42354"/>
    <lineage>
        <taxon>Bacteria</taxon>
        <taxon>Pseudomonadati</taxon>
        <taxon>Pseudomonadota</taxon>
        <taxon>Betaproteobacteria</taxon>
        <taxon>Nitrosomonadales</taxon>
        <taxon>Nitrosomonadaceae</taxon>
        <taxon>Nitrosomonas</taxon>
    </lineage>
</organism>
<dbReference type="Pfam" id="PF01850">
    <property type="entry name" value="PIN"/>
    <property type="match status" value="1"/>
</dbReference>
<evidence type="ECO:0000313" key="3">
    <source>
        <dbReference type="Proteomes" id="UP000198814"/>
    </source>
</evidence>
<dbReference type="InterPro" id="IPR041705">
    <property type="entry name" value="PIN_Sll0205"/>
</dbReference>
<dbReference type="InterPro" id="IPR052919">
    <property type="entry name" value="TA_system_RNase"/>
</dbReference>
<evidence type="ECO:0000259" key="1">
    <source>
        <dbReference type="Pfam" id="PF01850"/>
    </source>
</evidence>
<evidence type="ECO:0000313" key="2">
    <source>
        <dbReference type="EMBL" id="SEN83000.1"/>
    </source>
</evidence>
<dbReference type="SUPFAM" id="SSF88723">
    <property type="entry name" value="PIN domain-like"/>
    <property type="match status" value="1"/>
</dbReference>
<dbReference type="InterPro" id="IPR029060">
    <property type="entry name" value="PIN-like_dom_sf"/>
</dbReference>
<dbReference type="Gene3D" id="3.40.50.1010">
    <property type="entry name" value="5'-nuclease"/>
    <property type="match status" value="1"/>
</dbReference>
<accession>A0A1H8JQI7</accession>
<sequence>MKNGWAMLIICDTHILLFWADRRERLTIAAQQAVEHGLAGGKLACAAISFWEIALLFRKNRLVLPAQYTPASYMEDIVTSLELQVISITPAIAALAESGIIPHGDPGDRLIAATAIAHQAPLITADEKLHALPGLRCIW</sequence>
<protein>
    <submittedName>
        <fullName evidence="2">PIN domain nuclease, a component of toxin-antitoxin system (PIN domain)</fullName>
    </submittedName>
</protein>
<dbReference type="Proteomes" id="UP000198814">
    <property type="component" value="Unassembled WGS sequence"/>
</dbReference>